<gene>
    <name evidence="3" type="ORF">ENM88_02220</name>
    <name evidence="2" type="ORF">ENV88_00960</name>
</gene>
<feature type="transmembrane region" description="Helical" evidence="1">
    <location>
        <begin position="7"/>
        <end position="26"/>
    </location>
</feature>
<organism evidence="2">
    <name type="scientific">Thermofilum pendens</name>
    <dbReference type="NCBI Taxonomy" id="2269"/>
    <lineage>
        <taxon>Archaea</taxon>
        <taxon>Thermoproteota</taxon>
        <taxon>Thermoprotei</taxon>
        <taxon>Thermofilales</taxon>
        <taxon>Thermofilaceae</taxon>
        <taxon>Thermofilum</taxon>
    </lineage>
</organism>
<feature type="transmembrane region" description="Helical" evidence="1">
    <location>
        <begin position="32"/>
        <end position="49"/>
    </location>
</feature>
<dbReference type="AlphaFoldDB" id="A0A7C3WUR8"/>
<keyword evidence="1" id="KW-0472">Membrane</keyword>
<keyword evidence="1" id="KW-0812">Transmembrane</keyword>
<dbReference type="EMBL" id="DRZM01000077">
    <property type="protein sequence ID" value="HHP04554.1"/>
    <property type="molecule type" value="Genomic_DNA"/>
</dbReference>
<evidence type="ECO:0000256" key="1">
    <source>
        <dbReference type="SAM" id="Phobius"/>
    </source>
</evidence>
<comment type="caution">
    <text evidence="2">The sequence shown here is derived from an EMBL/GenBank/DDBJ whole genome shotgun (WGS) entry which is preliminary data.</text>
</comment>
<sequence length="107" mass="10867">MSYAPYLAAYFFIASALMALTAYGAITPLQALALLLLSGALGLLARYLSARDSVNVFWSGAAVAITATLAALAFGLPLDAYGAASAVLAGLGFSALAAYLLSRRSEG</sequence>
<accession>A0A7C3WUR8</accession>
<evidence type="ECO:0000313" key="3">
    <source>
        <dbReference type="EMBL" id="HHP04554.1"/>
    </source>
</evidence>
<evidence type="ECO:0000313" key="2">
    <source>
        <dbReference type="EMBL" id="HGB24627.1"/>
    </source>
</evidence>
<protein>
    <submittedName>
        <fullName evidence="2">Uncharacterized protein</fullName>
    </submittedName>
</protein>
<feature type="transmembrane region" description="Helical" evidence="1">
    <location>
        <begin position="56"/>
        <end position="74"/>
    </location>
</feature>
<reference evidence="2" key="1">
    <citation type="journal article" date="2020" name="mSystems">
        <title>Genome- and Community-Level Interaction Insights into Carbon Utilization and Element Cycling Functions of Hydrothermarchaeota in Hydrothermal Sediment.</title>
        <authorList>
            <person name="Zhou Z."/>
            <person name="Liu Y."/>
            <person name="Xu W."/>
            <person name="Pan J."/>
            <person name="Luo Z.H."/>
            <person name="Li M."/>
        </authorList>
    </citation>
    <scope>NUCLEOTIDE SEQUENCE [LARGE SCALE GENOMIC DNA]</scope>
    <source>
        <strain evidence="3">SpSt-1125</strain>
        <strain evidence="2">SpSt-8</strain>
    </source>
</reference>
<dbReference type="EMBL" id="DTIB01000021">
    <property type="protein sequence ID" value="HGB24627.1"/>
    <property type="molecule type" value="Genomic_DNA"/>
</dbReference>
<proteinExistence type="predicted"/>
<name>A0A7C3WUR8_THEPE</name>
<keyword evidence="1" id="KW-1133">Transmembrane helix</keyword>
<feature type="transmembrane region" description="Helical" evidence="1">
    <location>
        <begin position="80"/>
        <end position="101"/>
    </location>
</feature>